<protein>
    <submittedName>
        <fullName evidence="1">Uncharacterized protein</fullName>
    </submittedName>
</protein>
<proteinExistence type="predicted"/>
<name>A0ABQ8JFJ3_DERPT</name>
<dbReference type="EMBL" id="NJHN03000046">
    <property type="protein sequence ID" value="KAH9421185.1"/>
    <property type="molecule type" value="Genomic_DNA"/>
</dbReference>
<dbReference type="Proteomes" id="UP000887458">
    <property type="component" value="Unassembled WGS sequence"/>
</dbReference>
<accession>A0ABQ8JFJ3</accession>
<organism evidence="1 2">
    <name type="scientific">Dermatophagoides pteronyssinus</name>
    <name type="common">European house dust mite</name>
    <dbReference type="NCBI Taxonomy" id="6956"/>
    <lineage>
        <taxon>Eukaryota</taxon>
        <taxon>Metazoa</taxon>
        <taxon>Ecdysozoa</taxon>
        <taxon>Arthropoda</taxon>
        <taxon>Chelicerata</taxon>
        <taxon>Arachnida</taxon>
        <taxon>Acari</taxon>
        <taxon>Acariformes</taxon>
        <taxon>Sarcoptiformes</taxon>
        <taxon>Astigmata</taxon>
        <taxon>Psoroptidia</taxon>
        <taxon>Analgoidea</taxon>
        <taxon>Pyroglyphidae</taxon>
        <taxon>Dermatophagoidinae</taxon>
        <taxon>Dermatophagoides</taxon>
    </lineage>
</organism>
<evidence type="ECO:0000313" key="2">
    <source>
        <dbReference type="Proteomes" id="UP000887458"/>
    </source>
</evidence>
<reference evidence="1 2" key="1">
    <citation type="journal article" date="2018" name="J. Allergy Clin. Immunol.">
        <title>High-quality assembly of Dermatophagoides pteronyssinus genome and transcriptome reveals a wide range of novel allergens.</title>
        <authorList>
            <person name="Liu X.Y."/>
            <person name="Yang K.Y."/>
            <person name="Wang M.Q."/>
            <person name="Kwok J.S."/>
            <person name="Zeng X."/>
            <person name="Yang Z."/>
            <person name="Xiao X.J."/>
            <person name="Lau C.P."/>
            <person name="Li Y."/>
            <person name="Huang Z.M."/>
            <person name="Ba J.G."/>
            <person name="Yim A.K."/>
            <person name="Ouyang C.Y."/>
            <person name="Ngai S.M."/>
            <person name="Chan T.F."/>
            <person name="Leung E.L."/>
            <person name="Liu L."/>
            <person name="Liu Z.G."/>
            <person name="Tsui S.K."/>
        </authorList>
    </citation>
    <scope>NUCLEOTIDE SEQUENCE [LARGE SCALE GENOMIC DNA]</scope>
    <source>
        <strain evidence="1">Derp</strain>
    </source>
</reference>
<gene>
    <name evidence="1" type="ORF">DERP_010126</name>
</gene>
<sequence>MNEKHCLFEKNENNPIFELVRSRHSFVGFLISNQFFRGLQVTMLAFVEEWIKAELVYNG</sequence>
<comment type="caution">
    <text evidence="1">The sequence shown here is derived from an EMBL/GenBank/DDBJ whole genome shotgun (WGS) entry which is preliminary data.</text>
</comment>
<keyword evidence="2" id="KW-1185">Reference proteome</keyword>
<evidence type="ECO:0000313" key="1">
    <source>
        <dbReference type="EMBL" id="KAH9421185.1"/>
    </source>
</evidence>
<reference evidence="1 2" key="2">
    <citation type="journal article" date="2022" name="Mol. Biol. Evol.">
        <title>Comparative Genomics Reveals Insights into the Divergent Evolution of Astigmatic Mites and Household Pest Adaptations.</title>
        <authorList>
            <person name="Xiong Q."/>
            <person name="Wan A.T."/>
            <person name="Liu X."/>
            <person name="Fung C.S."/>
            <person name="Xiao X."/>
            <person name="Malainual N."/>
            <person name="Hou J."/>
            <person name="Wang L."/>
            <person name="Wang M."/>
            <person name="Yang K.Y."/>
            <person name="Cui Y."/>
            <person name="Leung E.L."/>
            <person name="Nong W."/>
            <person name="Shin S.K."/>
            <person name="Au S.W."/>
            <person name="Jeong K.Y."/>
            <person name="Chew F.T."/>
            <person name="Hui J.H."/>
            <person name="Leung T.F."/>
            <person name="Tungtrongchitr A."/>
            <person name="Zhong N."/>
            <person name="Liu Z."/>
            <person name="Tsui S.K."/>
        </authorList>
    </citation>
    <scope>NUCLEOTIDE SEQUENCE [LARGE SCALE GENOMIC DNA]</scope>
    <source>
        <strain evidence="1">Derp</strain>
    </source>
</reference>